<evidence type="ECO:0000313" key="3">
    <source>
        <dbReference type="Proteomes" id="UP000663828"/>
    </source>
</evidence>
<name>A0A816CPH9_ADIRI</name>
<evidence type="ECO:0000313" key="2">
    <source>
        <dbReference type="EMBL" id="CAF1624693.1"/>
    </source>
</evidence>
<dbReference type="Proteomes" id="UP000663828">
    <property type="component" value="Unassembled WGS sequence"/>
</dbReference>
<accession>A0A816CPH9</accession>
<dbReference type="AlphaFoldDB" id="A0A816CPH9"/>
<feature type="compositionally biased region" description="Basic and acidic residues" evidence="1">
    <location>
        <begin position="439"/>
        <end position="450"/>
    </location>
</feature>
<feature type="region of interest" description="Disordered" evidence="1">
    <location>
        <begin position="439"/>
        <end position="473"/>
    </location>
</feature>
<sequence>MALTSKETSETKTDEVNSTVSNDESTMEQEEIEHTDSFVADEEPIYLSVASLESENESRESCDNSSRTLSKTRSVSFAPMVEEYEIPARSSISSDCSTDFLDALVESYKLQTSVNLSSVPEEKKYTRRTTHVRSNPNWREHRIRRLMNRLEELTLWDREEELKASQAQSLRSQKLEQIHDRQRNNDLCLQLMRQRHESEMESAVLLDQQANPVNKENIHAIISRTMNLTSPSDAQDYNLPNPPYQLKRRIEKEEEAMTHLKTPIGRYRRFENNMNTKLEKINQNFKPDWQIMRAYNPYFTSIPANVVPLFHETYASLLSIPDAYSRQSSHASSPDCEARVQARSNRDVRVPLKDHSTDNSDNDDDDDDDGKHRGKNSRLSFSPARRSTSATPSSSSSKHDYSYVNSRQIPSNNIYRRSFHDDFNSLTYYSYETHDRHLPTRLESSNDKSTSKSRSSSIPANRRINFNHHDSEHFKRSYHPTMISLSSIK</sequence>
<keyword evidence="3" id="KW-1185">Reference proteome</keyword>
<dbReference type="EMBL" id="CAJNOR010007874">
    <property type="protein sequence ID" value="CAF1624693.1"/>
    <property type="molecule type" value="Genomic_DNA"/>
</dbReference>
<feature type="compositionally biased region" description="Basic and acidic residues" evidence="1">
    <location>
        <begin position="336"/>
        <end position="358"/>
    </location>
</feature>
<evidence type="ECO:0000256" key="1">
    <source>
        <dbReference type="SAM" id="MobiDB-lite"/>
    </source>
</evidence>
<gene>
    <name evidence="2" type="ORF">XAT740_LOCUS50738</name>
</gene>
<feature type="compositionally biased region" description="Low complexity" evidence="1">
    <location>
        <begin position="382"/>
        <end position="396"/>
    </location>
</feature>
<reference evidence="2" key="1">
    <citation type="submission" date="2021-02" db="EMBL/GenBank/DDBJ databases">
        <authorList>
            <person name="Nowell W R."/>
        </authorList>
    </citation>
    <scope>NUCLEOTIDE SEQUENCE</scope>
</reference>
<proteinExistence type="predicted"/>
<protein>
    <submittedName>
        <fullName evidence="2">Uncharacterized protein</fullName>
    </submittedName>
</protein>
<feature type="compositionally biased region" description="Acidic residues" evidence="1">
    <location>
        <begin position="25"/>
        <end position="40"/>
    </location>
</feature>
<feature type="region of interest" description="Disordered" evidence="1">
    <location>
        <begin position="1"/>
        <end position="40"/>
    </location>
</feature>
<comment type="caution">
    <text evidence="2">The sequence shown here is derived from an EMBL/GenBank/DDBJ whole genome shotgun (WGS) entry which is preliminary data.</text>
</comment>
<organism evidence="2 3">
    <name type="scientific">Adineta ricciae</name>
    <name type="common">Rotifer</name>
    <dbReference type="NCBI Taxonomy" id="249248"/>
    <lineage>
        <taxon>Eukaryota</taxon>
        <taxon>Metazoa</taxon>
        <taxon>Spiralia</taxon>
        <taxon>Gnathifera</taxon>
        <taxon>Rotifera</taxon>
        <taxon>Eurotatoria</taxon>
        <taxon>Bdelloidea</taxon>
        <taxon>Adinetida</taxon>
        <taxon>Adinetidae</taxon>
        <taxon>Adineta</taxon>
    </lineage>
</organism>
<feature type="region of interest" description="Disordered" evidence="1">
    <location>
        <begin position="326"/>
        <end position="403"/>
    </location>
</feature>